<reference evidence="2 3" key="1">
    <citation type="submission" date="2024-09" db="EMBL/GenBank/DDBJ databases">
        <authorList>
            <person name="Sun Q."/>
            <person name="Mori K."/>
        </authorList>
    </citation>
    <scope>NUCLEOTIDE SEQUENCE [LARGE SCALE GENOMIC DNA]</scope>
    <source>
        <strain evidence="2 3">TISTR 2452</strain>
    </source>
</reference>
<keyword evidence="1" id="KW-1133">Transmembrane helix</keyword>
<feature type="transmembrane region" description="Helical" evidence="1">
    <location>
        <begin position="12"/>
        <end position="31"/>
    </location>
</feature>
<keyword evidence="1" id="KW-0812">Transmembrane</keyword>
<evidence type="ECO:0000313" key="2">
    <source>
        <dbReference type="EMBL" id="MFB9325857.1"/>
    </source>
</evidence>
<sequence length="143" mass="16204">MKLFAHLHKLTMQFFIIFASIMMMLTVLRQLYDPNLAFDLKSIYTIMVFSLAAALTGLILYAPEQATERQMRMRMAVHFIALEAILVALAAMMGLVEQASGVLLLAAQIAVVYAIVRLLSWRSDRRSADEINAQLRAWRNKGE</sequence>
<dbReference type="RefSeq" id="WP_377492488.1">
    <property type="nucleotide sequence ID" value="NZ_JBHMDO010000015.1"/>
</dbReference>
<name>A0ABV5KKV4_9BACL</name>
<accession>A0ABV5KKV4</accession>
<organism evidence="2 3">
    <name type="scientific">Paenibacillus aurantiacus</name>
    <dbReference type="NCBI Taxonomy" id="1936118"/>
    <lineage>
        <taxon>Bacteria</taxon>
        <taxon>Bacillati</taxon>
        <taxon>Bacillota</taxon>
        <taxon>Bacilli</taxon>
        <taxon>Bacillales</taxon>
        <taxon>Paenibacillaceae</taxon>
        <taxon>Paenibacillus</taxon>
    </lineage>
</organism>
<dbReference type="Pfam" id="PF11457">
    <property type="entry name" value="DUF3021"/>
    <property type="match status" value="1"/>
</dbReference>
<comment type="caution">
    <text evidence="2">The sequence shown here is derived from an EMBL/GenBank/DDBJ whole genome shotgun (WGS) entry which is preliminary data.</text>
</comment>
<feature type="transmembrane region" description="Helical" evidence="1">
    <location>
        <begin position="75"/>
        <end position="96"/>
    </location>
</feature>
<dbReference type="Proteomes" id="UP001589747">
    <property type="component" value="Unassembled WGS sequence"/>
</dbReference>
<evidence type="ECO:0000256" key="1">
    <source>
        <dbReference type="SAM" id="Phobius"/>
    </source>
</evidence>
<gene>
    <name evidence="2" type="ORF">ACFFSY_07940</name>
</gene>
<feature type="transmembrane region" description="Helical" evidence="1">
    <location>
        <begin position="43"/>
        <end position="63"/>
    </location>
</feature>
<proteinExistence type="predicted"/>
<feature type="transmembrane region" description="Helical" evidence="1">
    <location>
        <begin position="102"/>
        <end position="119"/>
    </location>
</feature>
<dbReference type="EMBL" id="JBHMDO010000015">
    <property type="protein sequence ID" value="MFB9325857.1"/>
    <property type="molecule type" value="Genomic_DNA"/>
</dbReference>
<keyword evidence="3" id="KW-1185">Reference proteome</keyword>
<protein>
    <submittedName>
        <fullName evidence="2">DUF3021 family protein</fullName>
    </submittedName>
</protein>
<dbReference type="InterPro" id="IPR021560">
    <property type="entry name" value="DUF3021"/>
</dbReference>
<evidence type="ECO:0000313" key="3">
    <source>
        <dbReference type="Proteomes" id="UP001589747"/>
    </source>
</evidence>
<keyword evidence="1" id="KW-0472">Membrane</keyword>